<comment type="caution">
    <text evidence="2">The sequence shown here is derived from an EMBL/GenBank/DDBJ whole genome shotgun (WGS) entry which is preliminary data.</text>
</comment>
<evidence type="ECO:0000256" key="1">
    <source>
        <dbReference type="SAM" id="SignalP"/>
    </source>
</evidence>
<proteinExistence type="predicted"/>
<protein>
    <recommendedName>
        <fullName evidence="4">Secreted protein</fullName>
    </recommendedName>
</protein>
<organism evidence="2 3">
    <name type="scientific">Paragonimus heterotremus</name>
    <dbReference type="NCBI Taxonomy" id="100268"/>
    <lineage>
        <taxon>Eukaryota</taxon>
        <taxon>Metazoa</taxon>
        <taxon>Spiralia</taxon>
        <taxon>Lophotrochozoa</taxon>
        <taxon>Platyhelminthes</taxon>
        <taxon>Trematoda</taxon>
        <taxon>Digenea</taxon>
        <taxon>Plagiorchiida</taxon>
        <taxon>Troglotremata</taxon>
        <taxon>Troglotrematidae</taxon>
        <taxon>Paragonimus</taxon>
    </lineage>
</organism>
<name>A0A8J4TE14_9TREM</name>
<sequence length="102" mass="11736">MGVNAFFFFCLVSSTLLLEGQQSFIEGVHQAKTQPTTYFFELLFTRCRKQLKESVLCEVSNLRYHARADGFRATKVDPTPECFRRDPMMLSNAGYQVVVQSR</sequence>
<dbReference type="Proteomes" id="UP000748531">
    <property type="component" value="Unassembled WGS sequence"/>
</dbReference>
<feature type="chain" id="PRO_5035174329" description="Secreted protein" evidence="1">
    <location>
        <begin position="21"/>
        <end position="102"/>
    </location>
</feature>
<gene>
    <name evidence="2" type="ORF">PHET_03591</name>
</gene>
<reference evidence="2" key="1">
    <citation type="submission" date="2019-05" db="EMBL/GenBank/DDBJ databases">
        <title>Annotation for the trematode Paragonimus heterotremus.</title>
        <authorList>
            <person name="Choi Y.-J."/>
        </authorList>
    </citation>
    <scope>NUCLEOTIDE SEQUENCE</scope>
    <source>
        <strain evidence="2">LC</strain>
    </source>
</reference>
<keyword evidence="1" id="KW-0732">Signal</keyword>
<dbReference type="AlphaFoldDB" id="A0A8J4TE14"/>
<evidence type="ECO:0000313" key="2">
    <source>
        <dbReference type="EMBL" id="KAF5402964.1"/>
    </source>
</evidence>
<dbReference type="EMBL" id="LUCH01001502">
    <property type="protein sequence ID" value="KAF5402964.1"/>
    <property type="molecule type" value="Genomic_DNA"/>
</dbReference>
<feature type="signal peptide" evidence="1">
    <location>
        <begin position="1"/>
        <end position="20"/>
    </location>
</feature>
<keyword evidence="3" id="KW-1185">Reference proteome</keyword>
<evidence type="ECO:0000313" key="3">
    <source>
        <dbReference type="Proteomes" id="UP000748531"/>
    </source>
</evidence>
<accession>A0A8J4TE14</accession>
<evidence type="ECO:0008006" key="4">
    <source>
        <dbReference type="Google" id="ProtNLM"/>
    </source>
</evidence>